<dbReference type="Pfam" id="PF02311">
    <property type="entry name" value="AraC_binding"/>
    <property type="match status" value="1"/>
</dbReference>
<proteinExistence type="predicted"/>
<evidence type="ECO:0000256" key="3">
    <source>
        <dbReference type="ARBA" id="ARBA00023163"/>
    </source>
</evidence>
<dbReference type="EMBL" id="CP011497">
    <property type="protein sequence ID" value="AKJ08849.1"/>
    <property type="molecule type" value="Genomic_DNA"/>
</dbReference>
<dbReference type="InterPro" id="IPR003313">
    <property type="entry name" value="AraC-bd"/>
</dbReference>
<keyword evidence="6" id="KW-1185">Reference proteome</keyword>
<organism evidence="5 6">
    <name type="scientific">Streptomyces incarnatus</name>
    <dbReference type="NCBI Taxonomy" id="665007"/>
    <lineage>
        <taxon>Bacteria</taxon>
        <taxon>Bacillati</taxon>
        <taxon>Actinomycetota</taxon>
        <taxon>Actinomycetes</taxon>
        <taxon>Kitasatosporales</taxon>
        <taxon>Streptomycetaceae</taxon>
        <taxon>Streptomyces</taxon>
    </lineage>
</organism>
<evidence type="ECO:0000313" key="6">
    <source>
        <dbReference type="Proteomes" id="UP000035366"/>
    </source>
</evidence>
<dbReference type="InterPro" id="IPR011051">
    <property type="entry name" value="RmlC_Cupin_sf"/>
</dbReference>
<dbReference type="Gene3D" id="2.60.120.10">
    <property type="entry name" value="Jelly Rolls"/>
    <property type="match status" value="1"/>
</dbReference>
<dbReference type="InterPro" id="IPR009057">
    <property type="entry name" value="Homeodomain-like_sf"/>
</dbReference>
<gene>
    <name evidence="5" type="ORF">ABB07_02020</name>
</gene>
<feature type="domain" description="HTH araC/xylS-type" evidence="4">
    <location>
        <begin position="198"/>
        <end position="296"/>
    </location>
</feature>
<evidence type="ECO:0000313" key="5">
    <source>
        <dbReference type="EMBL" id="AKJ08849.1"/>
    </source>
</evidence>
<evidence type="ECO:0000256" key="2">
    <source>
        <dbReference type="ARBA" id="ARBA00023125"/>
    </source>
</evidence>
<dbReference type="Proteomes" id="UP000035366">
    <property type="component" value="Chromosome"/>
</dbReference>
<dbReference type="RefSeq" id="WP_208896947.1">
    <property type="nucleotide sequence ID" value="NZ_CP011497.1"/>
</dbReference>
<reference evidence="5 6" key="1">
    <citation type="journal article" date="2015" name="ISME J.">
        <title>Draft Genome Sequence of Streptomyces incarnatus NRRL8089, which Produces the Nucleoside Antibiotic Sinefungin.</title>
        <authorList>
            <person name="Oshima K."/>
            <person name="Hattori M."/>
            <person name="Shimizu H."/>
            <person name="Fukuda K."/>
            <person name="Nemoto M."/>
            <person name="Inagaki K."/>
            <person name="Tamura T."/>
        </authorList>
    </citation>
    <scope>NUCLEOTIDE SEQUENCE [LARGE SCALE GENOMIC DNA]</scope>
    <source>
        <strain evidence="5 6">NRRL 8089</strain>
    </source>
</reference>
<dbReference type="Gene3D" id="1.10.10.60">
    <property type="entry name" value="Homeodomain-like"/>
    <property type="match status" value="1"/>
</dbReference>
<dbReference type="PANTHER" id="PTHR43280:SF32">
    <property type="entry name" value="TRANSCRIPTIONAL REGULATORY PROTEIN"/>
    <property type="match status" value="1"/>
</dbReference>
<keyword evidence="5" id="KW-0648">Protein biosynthesis</keyword>
<dbReference type="InterPro" id="IPR014710">
    <property type="entry name" value="RmlC-like_jellyroll"/>
</dbReference>
<dbReference type="SUPFAM" id="SSF46689">
    <property type="entry name" value="Homeodomain-like"/>
    <property type="match status" value="1"/>
</dbReference>
<sequence>MDKNGQPRRTGRTEVTSVPYRAAVGAPPGAEVFDLSALSGRAHGHGLDPYAAKRPTFHELIAVRGGRLRCSLDFGACDMTAGDWLWVRPGQVHQYDSDLAEADGVVVLFTPGFLTPATVQAARVDQPVWRSPLTPTDADAAALDAVLQVLRSEYRRLADLPLEIQIDVVRHLLSVLVLRLSHAHGVRETAGAGSEAFRRFQRAVERDFCRTHRVEDYAHALGYSVRTLTRATRSATGTGAKAFIDDRVLLEARRLLWHTDLPAAAVGDRLGFPGATVFTRFFRRRTGETPAAFRARARGTHEVRAEG</sequence>
<dbReference type="Pfam" id="PF12833">
    <property type="entry name" value="HTH_18"/>
    <property type="match status" value="1"/>
</dbReference>
<dbReference type="PROSITE" id="PS01124">
    <property type="entry name" value="HTH_ARAC_FAMILY_2"/>
    <property type="match status" value="1"/>
</dbReference>
<dbReference type="SMART" id="SM00342">
    <property type="entry name" value="HTH_ARAC"/>
    <property type="match status" value="1"/>
</dbReference>
<keyword evidence="5" id="KW-0396">Initiation factor</keyword>
<evidence type="ECO:0000256" key="1">
    <source>
        <dbReference type="ARBA" id="ARBA00023015"/>
    </source>
</evidence>
<keyword evidence="2" id="KW-0238">DNA-binding</keyword>
<dbReference type="SUPFAM" id="SSF51182">
    <property type="entry name" value="RmlC-like cupins"/>
    <property type="match status" value="1"/>
</dbReference>
<keyword evidence="1" id="KW-0805">Transcription regulation</keyword>
<accession>A0ABM5TD30</accession>
<dbReference type="PANTHER" id="PTHR43280">
    <property type="entry name" value="ARAC-FAMILY TRANSCRIPTIONAL REGULATOR"/>
    <property type="match status" value="1"/>
</dbReference>
<protein>
    <submittedName>
        <fullName evidence="5">Translation initiation factor IF-2</fullName>
    </submittedName>
</protein>
<name>A0ABM5TD30_9ACTN</name>
<dbReference type="GO" id="GO:0003743">
    <property type="term" value="F:translation initiation factor activity"/>
    <property type="evidence" value="ECO:0007669"/>
    <property type="project" value="UniProtKB-KW"/>
</dbReference>
<keyword evidence="3" id="KW-0804">Transcription</keyword>
<evidence type="ECO:0000259" key="4">
    <source>
        <dbReference type="PROSITE" id="PS01124"/>
    </source>
</evidence>
<dbReference type="InterPro" id="IPR018060">
    <property type="entry name" value="HTH_AraC"/>
</dbReference>